<evidence type="ECO:0000256" key="6">
    <source>
        <dbReference type="SAM" id="Phobius"/>
    </source>
</evidence>
<sequence length="409" mass="43798">MAGRVSPDSRPGVIAGRHACVGTMNHDNDNDQNSRNQKSFYMLLAAVSLALIWILLPYFGAIFWGTILAILFQPLQRSLTFRFGNRPNLAALTTLALCVLIVILPVSVMIGTLVQEVAYAYQQIRQGQWDFGLYFQQIVQALPAFAQRALDNVGLADMHGLQAKLSDGAARISQFVAGQAVVIGQNTLQFAVGFGIMLYLVFFLLRDGRAISRRIRDAIPLERSHKDRLLIRFATVVRATVKGNIAVAAVQGVLGGIIFAVLGIKGALLWGTVMAFLSLLPAIGSALVWVPAAVYFLLAGPLWKAIVLILFCTLVIGTVDNVLRPILVGKDTKLPDWVVLISTVGGMSVFGINGFVIGPLIAALFISCWDIEAPPQSAVANVPADGGGAIEVAEAAESAAPAEGERPRA</sequence>
<keyword evidence="8" id="KW-1185">Reference proteome</keyword>
<dbReference type="Pfam" id="PF01594">
    <property type="entry name" value="AI-2E_transport"/>
    <property type="match status" value="1"/>
</dbReference>
<comment type="similarity">
    <text evidence="2">Belongs to the autoinducer-2 exporter (AI-2E) (TC 2.A.86) family.</text>
</comment>
<evidence type="ECO:0000256" key="4">
    <source>
        <dbReference type="ARBA" id="ARBA00022989"/>
    </source>
</evidence>
<dbReference type="PANTHER" id="PTHR21716:SF4">
    <property type="entry name" value="TRANSMEMBRANE PROTEIN 245"/>
    <property type="match status" value="1"/>
</dbReference>
<comment type="subcellular location">
    <subcellularLocation>
        <location evidence="1">Membrane</location>
        <topology evidence="1">Multi-pass membrane protein</topology>
    </subcellularLocation>
</comment>
<evidence type="ECO:0000256" key="2">
    <source>
        <dbReference type="ARBA" id="ARBA00009773"/>
    </source>
</evidence>
<dbReference type="Proteomes" id="UP000199548">
    <property type="component" value="Unassembled WGS sequence"/>
</dbReference>
<feature type="transmembrane region" description="Helical" evidence="6">
    <location>
        <begin position="339"/>
        <end position="366"/>
    </location>
</feature>
<feature type="transmembrane region" description="Helical" evidence="6">
    <location>
        <begin position="40"/>
        <end position="72"/>
    </location>
</feature>
<feature type="transmembrane region" description="Helical" evidence="6">
    <location>
        <begin position="305"/>
        <end position="327"/>
    </location>
</feature>
<dbReference type="EMBL" id="FOQU01000004">
    <property type="protein sequence ID" value="SFI73448.1"/>
    <property type="molecule type" value="Genomic_DNA"/>
</dbReference>
<feature type="transmembrane region" description="Helical" evidence="6">
    <location>
        <begin position="188"/>
        <end position="205"/>
    </location>
</feature>
<reference evidence="7 8" key="1">
    <citation type="submission" date="2016-10" db="EMBL/GenBank/DDBJ databases">
        <authorList>
            <person name="de Groot N.N."/>
        </authorList>
    </citation>
    <scope>NUCLEOTIDE SEQUENCE [LARGE SCALE GENOMIC DNA]</scope>
    <source>
        <strain evidence="7 8">LMG 23650</strain>
    </source>
</reference>
<dbReference type="STRING" id="420953.SAMN05192543_10446"/>
<dbReference type="GO" id="GO:0016020">
    <property type="term" value="C:membrane"/>
    <property type="evidence" value="ECO:0007669"/>
    <property type="project" value="UniProtKB-SubCell"/>
</dbReference>
<accession>A0A1I3KM95</accession>
<organism evidence="7 8">
    <name type="scientific">Paraburkholderia megapolitana</name>
    <dbReference type="NCBI Taxonomy" id="420953"/>
    <lineage>
        <taxon>Bacteria</taxon>
        <taxon>Pseudomonadati</taxon>
        <taxon>Pseudomonadota</taxon>
        <taxon>Betaproteobacteria</taxon>
        <taxon>Burkholderiales</taxon>
        <taxon>Burkholderiaceae</taxon>
        <taxon>Paraburkholderia</taxon>
    </lineage>
</organism>
<dbReference type="AlphaFoldDB" id="A0A1I3KM95"/>
<feature type="transmembrane region" description="Helical" evidence="6">
    <location>
        <begin position="245"/>
        <end position="264"/>
    </location>
</feature>
<keyword evidence="5 6" id="KW-0472">Membrane</keyword>
<evidence type="ECO:0000313" key="7">
    <source>
        <dbReference type="EMBL" id="SFI73448.1"/>
    </source>
</evidence>
<evidence type="ECO:0000256" key="3">
    <source>
        <dbReference type="ARBA" id="ARBA00022692"/>
    </source>
</evidence>
<proteinExistence type="inferred from homology"/>
<feature type="transmembrane region" description="Helical" evidence="6">
    <location>
        <begin position="270"/>
        <end position="298"/>
    </location>
</feature>
<dbReference type="PANTHER" id="PTHR21716">
    <property type="entry name" value="TRANSMEMBRANE PROTEIN"/>
    <property type="match status" value="1"/>
</dbReference>
<feature type="transmembrane region" description="Helical" evidence="6">
    <location>
        <begin position="92"/>
        <end position="114"/>
    </location>
</feature>
<evidence type="ECO:0000313" key="8">
    <source>
        <dbReference type="Proteomes" id="UP000199548"/>
    </source>
</evidence>
<protein>
    <submittedName>
        <fullName evidence="7">Predicted PurR-regulated permease PerM</fullName>
    </submittedName>
</protein>
<gene>
    <name evidence="7" type="ORF">SAMN05192543_10446</name>
</gene>
<evidence type="ECO:0000256" key="1">
    <source>
        <dbReference type="ARBA" id="ARBA00004141"/>
    </source>
</evidence>
<evidence type="ECO:0000256" key="5">
    <source>
        <dbReference type="ARBA" id="ARBA00023136"/>
    </source>
</evidence>
<keyword evidence="3 6" id="KW-0812">Transmembrane</keyword>
<name>A0A1I3KM95_9BURK</name>
<keyword evidence="4 6" id="KW-1133">Transmembrane helix</keyword>
<dbReference type="InterPro" id="IPR002549">
    <property type="entry name" value="AI-2E-like"/>
</dbReference>